<keyword evidence="5" id="KW-1185">Reference proteome</keyword>
<dbReference type="Proteomes" id="UP000653797">
    <property type="component" value="Unassembled WGS sequence"/>
</dbReference>
<evidence type="ECO:0000259" key="3">
    <source>
        <dbReference type="PROSITE" id="PS51898"/>
    </source>
</evidence>
<comment type="caution">
    <text evidence="4">The sequence shown here is derived from an EMBL/GenBank/DDBJ whole genome shotgun (WGS) entry which is preliminary data.</text>
</comment>
<name>A0A927AYG8_9BACT</name>
<dbReference type="InterPro" id="IPR010998">
    <property type="entry name" value="Integrase_recombinase_N"/>
</dbReference>
<dbReference type="SUPFAM" id="SSF56349">
    <property type="entry name" value="DNA breaking-rejoining enzymes"/>
    <property type="match status" value="1"/>
</dbReference>
<dbReference type="InterPro" id="IPR013762">
    <property type="entry name" value="Integrase-like_cat_sf"/>
</dbReference>
<organism evidence="4 5">
    <name type="scientific">Spirosoma validum</name>
    <dbReference type="NCBI Taxonomy" id="2771355"/>
    <lineage>
        <taxon>Bacteria</taxon>
        <taxon>Pseudomonadati</taxon>
        <taxon>Bacteroidota</taxon>
        <taxon>Cytophagia</taxon>
        <taxon>Cytophagales</taxon>
        <taxon>Cytophagaceae</taxon>
        <taxon>Spirosoma</taxon>
    </lineage>
</organism>
<proteinExistence type="predicted"/>
<dbReference type="EMBL" id="JACXAA010000001">
    <property type="protein sequence ID" value="MBD2752007.1"/>
    <property type="molecule type" value="Genomic_DNA"/>
</dbReference>
<dbReference type="InterPro" id="IPR002104">
    <property type="entry name" value="Integrase_catalytic"/>
</dbReference>
<evidence type="ECO:0000313" key="5">
    <source>
        <dbReference type="Proteomes" id="UP000653797"/>
    </source>
</evidence>
<gene>
    <name evidence="4" type="ORF">IC230_03825</name>
</gene>
<dbReference type="RefSeq" id="WP_191037625.1">
    <property type="nucleotide sequence ID" value="NZ_JACXAA010000001.1"/>
</dbReference>
<dbReference type="GO" id="GO:0015074">
    <property type="term" value="P:DNA integration"/>
    <property type="evidence" value="ECO:0007669"/>
    <property type="project" value="InterPro"/>
</dbReference>
<dbReference type="Gene3D" id="1.10.150.130">
    <property type="match status" value="1"/>
</dbReference>
<sequence>MTVYFRLRTGQRSSEKPRQLYIRLKVDGVECSDYASGVYVRPDKWNSSQQKVVGYSKLAQETNNELESILAEHKSLLAELMRLHNAGVIPLLPAAETIKQHWTRKATLIPTLLDAFQTHYTYLRSLKGTPEAREERTLSKWKNGMDYLAEYVKLSKSERLTCDLISNKWAEGFYHYLIKKPLGLATAARYTGYLRASLNHLVEIQQLAQNPIANYFPDKGKDKPIYFLEDEHLDKLWQVETPTESHGLARDWLLLLCYTGMDQPDLERYVASPGNFTEETEAGPMIVIPRGKTGLIACIPLLPEVGRVLANYPGGIPKMSNQEINRWTTIIQDQIGFTERLTVKICRKTAGALFLRKGYRIEEVSKVLGHSSIQTTLRNYVRVTGAMVRAGMLRVQGASQSTPFIQIHKTA</sequence>
<keyword evidence="1" id="KW-0238">DNA-binding</keyword>
<dbReference type="GO" id="GO:0006310">
    <property type="term" value="P:DNA recombination"/>
    <property type="evidence" value="ECO:0007669"/>
    <property type="project" value="UniProtKB-KW"/>
</dbReference>
<dbReference type="InterPro" id="IPR011010">
    <property type="entry name" value="DNA_brk_join_enz"/>
</dbReference>
<evidence type="ECO:0000313" key="4">
    <source>
        <dbReference type="EMBL" id="MBD2752007.1"/>
    </source>
</evidence>
<accession>A0A927AYG8</accession>
<dbReference type="InterPro" id="IPR025269">
    <property type="entry name" value="SAM-like_dom"/>
</dbReference>
<evidence type="ECO:0000256" key="1">
    <source>
        <dbReference type="ARBA" id="ARBA00023125"/>
    </source>
</evidence>
<protein>
    <submittedName>
        <fullName evidence="4">Phage integrase SAM-like domain-containing protein</fullName>
    </submittedName>
</protein>
<dbReference type="PROSITE" id="PS51898">
    <property type="entry name" value="TYR_RECOMBINASE"/>
    <property type="match status" value="1"/>
</dbReference>
<dbReference type="GO" id="GO:0003677">
    <property type="term" value="F:DNA binding"/>
    <property type="evidence" value="ECO:0007669"/>
    <property type="project" value="UniProtKB-KW"/>
</dbReference>
<dbReference type="Gene3D" id="1.10.443.10">
    <property type="entry name" value="Intergrase catalytic core"/>
    <property type="match status" value="1"/>
</dbReference>
<dbReference type="AlphaFoldDB" id="A0A927AYG8"/>
<feature type="domain" description="Tyr recombinase" evidence="3">
    <location>
        <begin position="223"/>
        <end position="393"/>
    </location>
</feature>
<dbReference type="Pfam" id="PF13102">
    <property type="entry name" value="Phage_int_SAM_5"/>
    <property type="match status" value="1"/>
</dbReference>
<evidence type="ECO:0000256" key="2">
    <source>
        <dbReference type="ARBA" id="ARBA00023172"/>
    </source>
</evidence>
<keyword evidence="2" id="KW-0233">DNA recombination</keyword>
<reference evidence="4" key="1">
    <citation type="submission" date="2020-09" db="EMBL/GenBank/DDBJ databases">
        <authorList>
            <person name="Kim M.K."/>
        </authorList>
    </citation>
    <scope>NUCLEOTIDE SEQUENCE</scope>
    <source>
        <strain evidence="4">BT704</strain>
    </source>
</reference>